<organism evidence="5">
    <name type="scientific">Cyprideis torosa</name>
    <dbReference type="NCBI Taxonomy" id="163714"/>
    <lineage>
        <taxon>Eukaryota</taxon>
        <taxon>Metazoa</taxon>
        <taxon>Ecdysozoa</taxon>
        <taxon>Arthropoda</taxon>
        <taxon>Crustacea</taxon>
        <taxon>Oligostraca</taxon>
        <taxon>Ostracoda</taxon>
        <taxon>Podocopa</taxon>
        <taxon>Podocopida</taxon>
        <taxon>Cytherocopina</taxon>
        <taxon>Cytheroidea</taxon>
        <taxon>Cytherideidae</taxon>
        <taxon>Cyprideis</taxon>
    </lineage>
</organism>
<dbReference type="CDD" id="cd00757">
    <property type="entry name" value="ThiF_MoeB_HesA_family"/>
    <property type="match status" value="1"/>
</dbReference>
<evidence type="ECO:0000256" key="2">
    <source>
        <dbReference type="ARBA" id="ARBA00022741"/>
    </source>
</evidence>
<dbReference type="GO" id="GO:0004792">
    <property type="term" value="F:thiosulfate-cyanide sulfurtransferase activity"/>
    <property type="evidence" value="ECO:0007669"/>
    <property type="project" value="TreeGrafter"/>
</dbReference>
<dbReference type="EMBL" id="OB679070">
    <property type="protein sequence ID" value="CAD7236441.1"/>
    <property type="molecule type" value="Genomic_DNA"/>
</dbReference>
<evidence type="ECO:0000313" key="5">
    <source>
        <dbReference type="EMBL" id="CAD7236441.1"/>
    </source>
</evidence>
<dbReference type="PANTHER" id="PTHR10953:SF102">
    <property type="entry name" value="ADENYLYLTRANSFERASE AND SULFURTRANSFERASE MOCS3"/>
    <property type="match status" value="1"/>
</dbReference>
<dbReference type="GO" id="GO:0005829">
    <property type="term" value="C:cytosol"/>
    <property type="evidence" value="ECO:0007669"/>
    <property type="project" value="TreeGrafter"/>
</dbReference>
<reference evidence="5" key="1">
    <citation type="submission" date="2020-11" db="EMBL/GenBank/DDBJ databases">
        <authorList>
            <person name="Tran Van P."/>
        </authorList>
    </citation>
    <scope>NUCLEOTIDE SEQUENCE</scope>
</reference>
<dbReference type="OrthoDB" id="10261062at2759"/>
<dbReference type="PANTHER" id="PTHR10953">
    <property type="entry name" value="UBIQUITIN-ACTIVATING ENZYME E1"/>
    <property type="match status" value="1"/>
</dbReference>
<accession>A0A7R8WQX0</accession>
<gene>
    <name evidence="5" type="ORF">CTOB1V02_LOCUS14256</name>
</gene>
<dbReference type="InterPro" id="IPR000594">
    <property type="entry name" value="ThiF_NAD_FAD-bd"/>
</dbReference>
<keyword evidence="3" id="KW-0067">ATP-binding</keyword>
<evidence type="ECO:0000256" key="3">
    <source>
        <dbReference type="ARBA" id="ARBA00022840"/>
    </source>
</evidence>
<keyword evidence="2" id="KW-0547">Nucleotide-binding</keyword>
<protein>
    <recommendedName>
        <fullName evidence="4">THIF-type NAD/FAD binding fold domain-containing protein</fullName>
    </recommendedName>
</protein>
<dbReference type="GO" id="GO:0005524">
    <property type="term" value="F:ATP binding"/>
    <property type="evidence" value="ECO:0007669"/>
    <property type="project" value="UniProtKB-KW"/>
</dbReference>
<name>A0A7R8WQX0_9CRUS</name>
<proteinExistence type="predicted"/>
<dbReference type="InterPro" id="IPR045886">
    <property type="entry name" value="ThiF/MoeB/HesA"/>
</dbReference>
<sequence length="237" mass="25025">MLPQFDIEGQEKLLQASVLIVGVGGLGSPVSMYLAAAGVGKLVLTDPDTVDLTNLQRQIVHSTETVGVPKVESAAQRLAQINPDIEIKCIPEALADDALLAAAKAVDVVVDCTDNLETRFAVNRACVAAKKPLVSAAAIRWEGQISVFHPGVEDSPCYQCFYGDVAGLPETCSENGVIGPLLGVLGSMQALETIKLLTGMGEPLVGRVLLFDSLNMEWTPIRLAKRPGCKVCGSEAQ</sequence>
<dbReference type="GO" id="GO:0008146">
    <property type="term" value="F:sulfotransferase activity"/>
    <property type="evidence" value="ECO:0007669"/>
    <property type="project" value="TreeGrafter"/>
</dbReference>
<evidence type="ECO:0000256" key="1">
    <source>
        <dbReference type="ARBA" id="ARBA00022679"/>
    </source>
</evidence>
<dbReference type="SUPFAM" id="SSF69572">
    <property type="entry name" value="Activating enzymes of the ubiquitin-like proteins"/>
    <property type="match status" value="1"/>
</dbReference>
<dbReference type="InterPro" id="IPR035985">
    <property type="entry name" value="Ubiquitin-activating_enz"/>
</dbReference>
<dbReference type="GO" id="GO:0008641">
    <property type="term" value="F:ubiquitin-like modifier activating enzyme activity"/>
    <property type="evidence" value="ECO:0007669"/>
    <property type="project" value="InterPro"/>
</dbReference>
<evidence type="ECO:0000259" key="4">
    <source>
        <dbReference type="Pfam" id="PF00899"/>
    </source>
</evidence>
<dbReference type="NCBIfam" id="NF004281">
    <property type="entry name" value="PRK05690.1"/>
    <property type="match status" value="1"/>
</dbReference>
<feature type="domain" description="THIF-type NAD/FAD binding fold" evidence="4">
    <location>
        <begin position="2"/>
        <end position="231"/>
    </location>
</feature>
<dbReference type="GO" id="GO:0016779">
    <property type="term" value="F:nucleotidyltransferase activity"/>
    <property type="evidence" value="ECO:0007669"/>
    <property type="project" value="TreeGrafter"/>
</dbReference>
<dbReference type="Gene3D" id="3.40.50.720">
    <property type="entry name" value="NAD(P)-binding Rossmann-like Domain"/>
    <property type="match status" value="1"/>
</dbReference>
<dbReference type="AlphaFoldDB" id="A0A7R8WQX0"/>
<dbReference type="FunFam" id="3.40.50.720:FF:000033">
    <property type="entry name" value="Adenylyltransferase and sulfurtransferase MOCS3"/>
    <property type="match status" value="1"/>
</dbReference>
<keyword evidence="1" id="KW-0808">Transferase</keyword>
<dbReference type="Pfam" id="PF00899">
    <property type="entry name" value="ThiF"/>
    <property type="match status" value="1"/>
</dbReference>